<evidence type="ECO:0000256" key="5">
    <source>
        <dbReference type="ARBA" id="ARBA00022970"/>
    </source>
</evidence>
<proteinExistence type="inferred from homology"/>
<comment type="similarity">
    <text evidence="8">Belongs to the binding-protein-dependent transport system permease family. LivHM subfamily.</text>
</comment>
<evidence type="ECO:0000256" key="4">
    <source>
        <dbReference type="ARBA" id="ARBA00022692"/>
    </source>
</evidence>
<keyword evidence="7 9" id="KW-0472">Membrane</keyword>
<name>A0A917C5C9_9HYPH</name>
<dbReference type="PANTHER" id="PTHR11795">
    <property type="entry name" value="BRANCHED-CHAIN AMINO ACID TRANSPORT SYSTEM PERMEASE PROTEIN LIVH"/>
    <property type="match status" value="1"/>
</dbReference>
<dbReference type="Proteomes" id="UP000606044">
    <property type="component" value="Unassembled WGS sequence"/>
</dbReference>
<dbReference type="CDD" id="cd06582">
    <property type="entry name" value="TM_PBP1_LivH_like"/>
    <property type="match status" value="1"/>
</dbReference>
<evidence type="ECO:0000256" key="7">
    <source>
        <dbReference type="ARBA" id="ARBA00023136"/>
    </source>
</evidence>
<evidence type="ECO:0000256" key="3">
    <source>
        <dbReference type="ARBA" id="ARBA00022475"/>
    </source>
</evidence>
<accession>A0A917C5C9</accession>
<keyword evidence="2" id="KW-0813">Transport</keyword>
<evidence type="ECO:0000256" key="6">
    <source>
        <dbReference type="ARBA" id="ARBA00022989"/>
    </source>
</evidence>
<sequence>MVQALVDGVLLGGVYGVIATGLSLVFGVLGVVNFAHAEFLMLGMYVAWFAWRYLGLDPLLGSVLSFIIVFGVGYVVQRTLIERVLKAPPAAQVFLTVGLLIAIENAALMVFGSEFRSVSVPYQVEGYRLAGIFISAPYLYAFAAAVILSAALWFFLDRSWTGRAIRAVAQDPMASALVGVDTKRTYGLAFGLGVALTAFGGAVILPYITVSPTIGGQFVVLMFTVVVLGGLGSVAGALVGGIVVGVVQSMSALVFPIQLQNLCLFVIFIAVLALRPQGLIKGA</sequence>
<dbReference type="EMBL" id="BMCT01000004">
    <property type="protein sequence ID" value="GGF69761.1"/>
    <property type="molecule type" value="Genomic_DNA"/>
</dbReference>
<evidence type="ECO:0000256" key="9">
    <source>
        <dbReference type="SAM" id="Phobius"/>
    </source>
</evidence>
<protein>
    <submittedName>
        <fullName evidence="10">Branched-chain amino acid ABC transporter permease</fullName>
    </submittedName>
</protein>
<evidence type="ECO:0000256" key="2">
    <source>
        <dbReference type="ARBA" id="ARBA00022448"/>
    </source>
</evidence>
<reference evidence="10" key="1">
    <citation type="journal article" date="2014" name="Int. J. Syst. Evol. Microbiol.">
        <title>Complete genome sequence of Corynebacterium casei LMG S-19264T (=DSM 44701T), isolated from a smear-ripened cheese.</title>
        <authorList>
            <consortium name="US DOE Joint Genome Institute (JGI-PGF)"/>
            <person name="Walter F."/>
            <person name="Albersmeier A."/>
            <person name="Kalinowski J."/>
            <person name="Ruckert C."/>
        </authorList>
    </citation>
    <scope>NUCLEOTIDE SEQUENCE</scope>
    <source>
        <strain evidence="10">CCM 7897</strain>
    </source>
</reference>
<feature type="transmembrane region" description="Helical" evidence="9">
    <location>
        <begin position="253"/>
        <end position="274"/>
    </location>
</feature>
<comment type="subcellular location">
    <subcellularLocation>
        <location evidence="1">Cell membrane</location>
        <topology evidence="1">Multi-pass membrane protein</topology>
    </subcellularLocation>
</comment>
<dbReference type="InterPro" id="IPR001851">
    <property type="entry name" value="ABC_transp_permease"/>
</dbReference>
<evidence type="ECO:0000256" key="8">
    <source>
        <dbReference type="ARBA" id="ARBA00037998"/>
    </source>
</evidence>
<dbReference type="RefSeq" id="WP_188580281.1">
    <property type="nucleotide sequence ID" value="NZ_BMCT01000004.1"/>
</dbReference>
<dbReference type="InterPro" id="IPR052157">
    <property type="entry name" value="BCAA_transport_permease"/>
</dbReference>
<comment type="caution">
    <text evidence="10">The sequence shown here is derived from an EMBL/GenBank/DDBJ whole genome shotgun (WGS) entry which is preliminary data.</text>
</comment>
<dbReference type="PANTHER" id="PTHR11795:SF445">
    <property type="entry name" value="AMINO ACID ABC TRANSPORTER PERMEASE PROTEIN"/>
    <property type="match status" value="1"/>
</dbReference>
<keyword evidence="6 9" id="KW-1133">Transmembrane helix</keyword>
<feature type="transmembrane region" description="Helical" evidence="9">
    <location>
        <begin position="12"/>
        <end position="32"/>
    </location>
</feature>
<evidence type="ECO:0000313" key="10">
    <source>
        <dbReference type="EMBL" id="GGF69761.1"/>
    </source>
</evidence>
<keyword evidence="4 9" id="KW-0812">Transmembrane</keyword>
<keyword evidence="3" id="KW-1003">Cell membrane</keyword>
<dbReference type="GO" id="GO:0005886">
    <property type="term" value="C:plasma membrane"/>
    <property type="evidence" value="ECO:0007669"/>
    <property type="project" value="UniProtKB-SubCell"/>
</dbReference>
<feature type="transmembrane region" description="Helical" evidence="9">
    <location>
        <begin position="93"/>
        <end position="112"/>
    </location>
</feature>
<organism evidence="10 11">
    <name type="scientific">Azorhizobium oxalatiphilum</name>
    <dbReference type="NCBI Taxonomy" id="980631"/>
    <lineage>
        <taxon>Bacteria</taxon>
        <taxon>Pseudomonadati</taxon>
        <taxon>Pseudomonadota</taxon>
        <taxon>Alphaproteobacteria</taxon>
        <taxon>Hyphomicrobiales</taxon>
        <taxon>Xanthobacteraceae</taxon>
        <taxon>Azorhizobium</taxon>
    </lineage>
</organism>
<keyword evidence="5" id="KW-0029">Amino-acid transport</keyword>
<feature type="transmembrane region" description="Helical" evidence="9">
    <location>
        <begin position="220"/>
        <end position="246"/>
    </location>
</feature>
<keyword evidence="11" id="KW-1185">Reference proteome</keyword>
<feature type="transmembrane region" description="Helical" evidence="9">
    <location>
        <begin position="132"/>
        <end position="156"/>
    </location>
</feature>
<dbReference type="GO" id="GO:0006865">
    <property type="term" value="P:amino acid transport"/>
    <property type="evidence" value="ECO:0007669"/>
    <property type="project" value="UniProtKB-KW"/>
</dbReference>
<dbReference type="AlphaFoldDB" id="A0A917C5C9"/>
<feature type="transmembrane region" description="Helical" evidence="9">
    <location>
        <begin position="186"/>
        <end position="208"/>
    </location>
</feature>
<evidence type="ECO:0000313" key="11">
    <source>
        <dbReference type="Proteomes" id="UP000606044"/>
    </source>
</evidence>
<feature type="transmembrane region" description="Helical" evidence="9">
    <location>
        <begin position="60"/>
        <end position="81"/>
    </location>
</feature>
<dbReference type="Pfam" id="PF02653">
    <property type="entry name" value="BPD_transp_2"/>
    <property type="match status" value="1"/>
</dbReference>
<evidence type="ECO:0000256" key="1">
    <source>
        <dbReference type="ARBA" id="ARBA00004651"/>
    </source>
</evidence>
<gene>
    <name evidence="10" type="ORF">GCM10007301_31820</name>
</gene>
<dbReference type="GO" id="GO:0022857">
    <property type="term" value="F:transmembrane transporter activity"/>
    <property type="evidence" value="ECO:0007669"/>
    <property type="project" value="InterPro"/>
</dbReference>
<reference evidence="10" key="2">
    <citation type="submission" date="2020-09" db="EMBL/GenBank/DDBJ databases">
        <authorList>
            <person name="Sun Q."/>
            <person name="Sedlacek I."/>
        </authorList>
    </citation>
    <scope>NUCLEOTIDE SEQUENCE</scope>
    <source>
        <strain evidence="10">CCM 7897</strain>
    </source>
</reference>